<dbReference type="CDD" id="cd02947">
    <property type="entry name" value="TRX_family"/>
    <property type="match status" value="1"/>
</dbReference>
<dbReference type="SUPFAM" id="SSF52833">
    <property type="entry name" value="Thioredoxin-like"/>
    <property type="match status" value="1"/>
</dbReference>
<dbReference type="InterPro" id="IPR036249">
    <property type="entry name" value="Thioredoxin-like_sf"/>
</dbReference>
<dbReference type="EMBL" id="JAVRJZ010001763">
    <property type="protein sequence ID" value="KAK2701778.1"/>
    <property type="molecule type" value="Genomic_DNA"/>
</dbReference>
<sequence>MFAPTFAQIAAKLDTQARFVKVDTEANQPLAGQYQIRSIPTLMIMKNGKETARQAGAMSSSQFESWVLQHL</sequence>
<name>A0AA88H523_ARTSF</name>
<evidence type="ECO:0000313" key="2">
    <source>
        <dbReference type="EMBL" id="KAK2701778.1"/>
    </source>
</evidence>
<dbReference type="PANTHER" id="PTHR45663:SF40">
    <property type="entry name" value="THIOREDOXIN 2"/>
    <property type="match status" value="1"/>
</dbReference>
<dbReference type="AlphaFoldDB" id="A0AA88H523"/>
<dbReference type="PANTHER" id="PTHR45663">
    <property type="entry name" value="GEO12009P1"/>
    <property type="match status" value="1"/>
</dbReference>
<comment type="caution">
    <text evidence="2">The sequence shown here is derived from an EMBL/GenBank/DDBJ whole genome shotgun (WGS) entry which is preliminary data.</text>
</comment>
<protein>
    <recommendedName>
        <fullName evidence="1">Thioredoxin domain-containing protein</fullName>
    </recommendedName>
</protein>
<evidence type="ECO:0000313" key="3">
    <source>
        <dbReference type="Proteomes" id="UP001187531"/>
    </source>
</evidence>
<dbReference type="GO" id="GO:0015035">
    <property type="term" value="F:protein-disulfide reductase activity"/>
    <property type="evidence" value="ECO:0007669"/>
    <property type="project" value="TreeGrafter"/>
</dbReference>
<dbReference type="InterPro" id="IPR013766">
    <property type="entry name" value="Thioredoxin_domain"/>
</dbReference>
<dbReference type="GO" id="GO:0005829">
    <property type="term" value="C:cytosol"/>
    <property type="evidence" value="ECO:0007669"/>
    <property type="project" value="TreeGrafter"/>
</dbReference>
<accession>A0AA88H523</accession>
<reference evidence="2" key="1">
    <citation type="submission" date="2023-07" db="EMBL/GenBank/DDBJ databases">
        <title>Chromosome-level genome assembly of Artemia franciscana.</title>
        <authorList>
            <person name="Jo E."/>
        </authorList>
    </citation>
    <scope>NUCLEOTIDE SEQUENCE</scope>
    <source>
        <tissue evidence="2">Whole body</tissue>
    </source>
</reference>
<dbReference type="Gene3D" id="3.40.30.10">
    <property type="entry name" value="Glutaredoxin"/>
    <property type="match status" value="1"/>
</dbReference>
<dbReference type="Pfam" id="PF00085">
    <property type="entry name" value="Thioredoxin"/>
    <property type="match status" value="1"/>
</dbReference>
<gene>
    <name evidence="2" type="ORF">QYM36_019588</name>
</gene>
<dbReference type="Proteomes" id="UP001187531">
    <property type="component" value="Unassembled WGS sequence"/>
</dbReference>
<organism evidence="2 3">
    <name type="scientific">Artemia franciscana</name>
    <name type="common">Brine shrimp</name>
    <name type="synonym">Artemia sanfranciscana</name>
    <dbReference type="NCBI Taxonomy" id="6661"/>
    <lineage>
        <taxon>Eukaryota</taxon>
        <taxon>Metazoa</taxon>
        <taxon>Ecdysozoa</taxon>
        <taxon>Arthropoda</taxon>
        <taxon>Crustacea</taxon>
        <taxon>Branchiopoda</taxon>
        <taxon>Anostraca</taxon>
        <taxon>Artemiidae</taxon>
        <taxon>Artemia</taxon>
    </lineage>
</organism>
<feature type="domain" description="Thioredoxin" evidence="1">
    <location>
        <begin position="1"/>
        <end position="67"/>
    </location>
</feature>
<proteinExistence type="predicted"/>
<evidence type="ECO:0000259" key="1">
    <source>
        <dbReference type="Pfam" id="PF00085"/>
    </source>
</evidence>
<keyword evidence="3" id="KW-1185">Reference proteome</keyword>